<keyword evidence="6 7" id="KW-0472">Membrane</keyword>
<dbReference type="Pfam" id="PF02487">
    <property type="entry name" value="CLN3"/>
    <property type="match status" value="1"/>
</dbReference>
<dbReference type="Gene3D" id="1.20.1250.20">
    <property type="entry name" value="MFS general substrate transporter like domains"/>
    <property type="match status" value="1"/>
</dbReference>
<dbReference type="Proteomes" id="UP001165160">
    <property type="component" value="Unassembled WGS sequence"/>
</dbReference>
<dbReference type="SUPFAM" id="SSF103473">
    <property type="entry name" value="MFS general substrate transporter"/>
    <property type="match status" value="1"/>
</dbReference>
<accession>A0A9W6Z8K0</accession>
<evidence type="ECO:0000256" key="2">
    <source>
        <dbReference type="ARBA" id="ARBA00007467"/>
    </source>
</evidence>
<comment type="caution">
    <text evidence="7">Lacks conserved residue(s) required for the propagation of feature annotation.</text>
</comment>
<evidence type="ECO:0000256" key="8">
    <source>
        <dbReference type="SAM" id="MobiDB-lite"/>
    </source>
</evidence>
<feature type="transmembrane region" description="Helical" evidence="7">
    <location>
        <begin position="328"/>
        <end position="347"/>
    </location>
</feature>
<organism evidence="9 10">
    <name type="scientific">Triparma verrucosa</name>
    <dbReference type="NCBI Taxonomy" id="1606542"/>
    <lineage>
        <taxon>Eukaryota</taxon>
        <taxon>Sar</taxon>
        <taxon>Stramenopiles</taxon>
        <taxon>Ochrophyta</taxon>
        <taxon>Bolidophyceae</taxon>
        <taxon>Parmales</taxon>
        <taxon>Triparmaceae</taxon>
        <taxon>Triparma</taxon>
    </lineage>
</organism>
<comment type="caution">
    <text evidence="9">The sequence shown here is derived from an EMBL/GenBank/DDBJ whole genome shotgun (WGS) entry which is preliminary data.</text>
</comment>
<sequence>MPRRKKNPAPSPPSPPPSPSSASSPLLPPPTSITTSSRLSTSPPLKPPLTLKSQLSWWSMGLLNNISFVICAASAVDILPSSVGAVYLANSFPSLLIRLSAPYWFDRVTYAFRMNVCFVLYTFGFLLVGLSPSSDLKLVGVALISSQCGLGETSMLALQSRYHGSSLTLWSSGTGAAGILGYFYVVMVHRWLGFSNEVTLVVSTFFGVCYFFVFRTFDIPEMPKDEEEVEPLKKIEEGDGDAAKGKTDKKDLTLKERLKLTLSLWRWGVPLIVVYFAEYAMQSGTWSAIGFPVEDEDARKTFYQNANWCYQVGVLISRSSGTVWRPKLVTLWAMPLMQVGILVLSTLNASEHWWWDNSLLASAVVVGLFGGAVYVNGFRMIGEEVKADVRELAIAGAAVSCDIGTNLGEAAGLWIQRWEEQRNGIN</sequence>
<keyword evidence="5 7" id="KW-1133">Transmembrane helix</keyword>
<evidence type="ECO:0000256" key="6">
    <source>
        <dbReference type="ARBA" id="ARBA00023136"/>
    </source>
</evidence>
<keyword evidence="3" id="KW-0813">Transport</keyword>
<evidence type="ECO:0000256" key="3">
    <source>
        <dbReference type="ARBA" id="ARBA00022448"/>
    </source>
</evidence>
<dbReference type="GO" id="GO:0016020">
    <property type="term" value="C:membrane"/>
    <property type="evidence" value="ECO:0007669"/>
    <property type="project" value="InterPro"/>
</dbReference>
<feature type="transmembrane region" description="Helical" evidence="7">
    <location>
        <begin position="359"/>
        <end position="377"/>
    </location>
</feature>
<dbReference type="InterPro" id="IPR003492">
    <property type="entry name" value="Battenin_disease_Cln3"/>
</dbReference>
<dbReference type="GO" id="GO:0051453">
    <property type="term" value="P:regulation of intracellular pH"/>
    <property type="evidence" value="ECO:0007669"/>
    <property type="project" value="TreeGrafter"/>
</dbReference>
<dbReference type="AlphaFoldDB" id="A0A9W6Z8K0"/>
<dbReference type="EMBL" id="BRXX01000576">
    <property type="protein sequence ID" value="GMH47526.1"/>
    <property type="molecule type" value="Genomic_DNA"/>
</dbReference>
<evidence type="ECO:0000313" key="9">
    <source>
        <dbReference type="EMBL" id="GMH47526.1"/>
    </source>
</evidence>
<name>A0A9W6Z8K0_9STRA</name>
<comment type="subcellular location">
    <subcellularLocation>
        <location evidence="1">Endomembrane system</location>
        <topology evidence="1">Multi-pass membrane protein</topology>
    </subcellularLocation>
</comment>
<feature type="transmembrane region" description="Helical" evidence="7">
    <location>
        <begin position="66"/>
        <end position="89"/>
    </location>
</feature>
<protein>
    <recommendedName>
        <fullName evidence="11">Protein BTN</fullName>
    </recommendedName>
</protein>
<feature type="transmembrane region" description="Helical" evidence="7">
    <location>
        <begin position="167"/>
        <end position="185"/>
    </location>
</feature>
<gene>
    <name evidence="9" type="ORF">TrVE_jg4882</name>
</gene>
<feature type="compositionally biased region" description="Pro residues" evidence="8">
    <location>
        <begin position="9"/>
        <end position="19"/>
    </location>
</feature>
<dbReference type="GO" id="GO:0012505">
    <property type="term" value="C:endomembrane system"/>
    <property type="evidence" value="ECO:0007669"/>
    <property type="project" value="UniProtKB-SubCell"/>
</dbReference>
<feature type="transmembrane region" description="Helical" evidence="7">
    <location>
        <begin position="191"/>
        <end position="214"/>
    </location>
</feature>
<feature type="transmembrane region" description="Helical" evidence="7">
    <location>
        <begin position="110"/>
        <end position="130"/>
    </location>
</feature>
<dbReference type="PRINTS" id="PR01315">
    <property type="entry name" value="BATTENIN"/>
</dbReference>
<feature type="region of interest" description="Disordered" evidence="8">
    <location>
        <begin position="1"/>
        <end position="45"/>
    </location>
</feature>
<keyword evidence="10" id="KW-1185">Reference proteome</keyword>
<dbReference type="PANTHER" id="PTHR10981">
    <property type="entry name" value="BATTENIN"/>
    <property type="match status" value="1"/>
</dbReference>
<evidence type="ECO:0000256" key="7">
    <source>
        <dbReference type="RuleBase" id="RU361113"/>
    </source>
</evidence>
<comment type="similarity">
    <text evidence="2 7">Belongs to the battenin family.</text>
</comment>
<evidence type="ECO:0008006" key="11">
    <source>
        <dbReference type="Google" id="ProtNLM"/>
    </source>
</evidence>
<dbReference type="InterPro" id="IPR036259">
    <property type="entry name" value="MFS_trans_sf"/>
</dbReference>
<reference evidence="10" key="1">
    <citation type="journal article" date="2023" name="Commun. Biol.">
        <title>Genome analysis of Parmales, the sister group of diatoms, reveals the evolutionary specialization of diatoms from phago-mixotrophs to photoautotrophs.</title>
        <authorList>
            <person name="Ban H."/>
            <person name="Sato S."/>
            <person name="Yoshikawa S."/>
            <person name="Yamada K."/>
            <person name="Nakamura Y."/>
            <person name="Ichinomiya M."/>
            <person name="Sato N."/>
            <person name="Blanc-Mathieu R."/>
            <person name="Endo H."/>
            <person name="Kuwata A."/>
            <person name="Ogata H."/>
        </authorList>
    </citation>
    <scope>NUCLEOTIDE SEQUENCE [LARGE SCALE GENOMIC DNA]</scope>
    <source>
        <strain evidence="10">NIES 3699</strain>
    </source>
</reference>
<evidence type="ECO:0000256" key="1">
    <source>
        <dbReference type="ARBA" id="ARBA00004127"/>
    </source>
</evidence>
<feature type="compositionally biased region" description="Low complexity" evidence="8">
    <location>
        <begin position="32"/>
        <end position="45"/>
    </location>
</feature>
<evidence type="ECO:0000313" key="10">
    <source>
        <dbReference type="Proteomes" id="UP001165160"/>
    </source>
</evidence>
<keyword evidence="4 7" id="KW-0812">Transmembrane</keyword>
<dbReference type="GO" id="GO:0005773">
    <property type="term" value="C:vacuole"/>
    <property type="evidence" value="ECO:0007669"/>
    <property type="project" value="TreeGrafter"/>
</dbReference>
<evidence type="ECO:0000256" key="4">
    <source>
        <dbReference type="ARBA" id="ARBA00022692"/>
    </source>
</evidence>
<proteinExistence type="inferred from homology"/>
<evidence type="ECO:0000256" key="5">
    <source>
        <dbReference type="ARBA" id="ARBA00022989"/>
    </source>
</evidence>
<dbReference type="PANTHER" id="PTHR10981:SF0">
    <property type="entry name" value="BATTENIN"/>
    <property type="match status" value="1"/>
</dbReference>